<dbReference type="InParanoid" id="G0N167"/>
<feature type="domain" description="NR LBD" evidence="5">
    <location>
        <begin position="1"/>
        <end position="219"/>
    </location>
</feature>
<reference evidence="7" key="1">
    <citation type="submission" date="2011-07" db="EMBL/GenBank/DDBJ databases">
        <authorList>
            <consortium name="Caenorhabditis brenneri Sequencing and Analysis Consortium"/>
            <person name="Wilson R.K."/>
        </authorList>
    </citation>
    <scope>NUCLEOTIDE SEQUENCE [LARGE SCALE GENOMIC DNA]</scope>
    <source>
        <strain evidence="7">PB2801</strain>
    </source>
</reference>
<dbReference type="EMBL" id="GL379826">
    <property type="protein sequence ID" value="EGT49916.1"/>
    <property type="molecule type" value="Genomic_DNA"/>
</dbReference>
<dbReference type="AlphaFoldDB" id="G0N167"/>
<organism evidence="7">
    <name type="scientific">Caenorhabditis brenneri</name>
    <name type="common">Nematode worm</name>
    <dbReference type="NCBI Taxonomy" id="135651"/>
    <lineage>
        <taxon>Eukaryota</taxon>
        <taxon>Metazoa</taxon>
        <taxon>Ecdysozoa</taxon>
        <taxon>Nematoda</taxon>
        <taxon>Chromadorea</taxon>
        <taxon>Rhabditida</taxon>
        <taxon>Rhabditina</taxon>
        <taxon>Rhabditomorpha</taxon>
        <taxon>Rhabditoidea</taxon>
        <taxon>Rhabditidae</taxon>
        <taxon>Peloderinae</taxon>
        <taxon>Caenorhabditis</taxon>
    </lineage>
</organism>
<evidence type="ECO:0000256" key="3">
    <source>
        <dbReference type="ARBA" id="ARBA00023170"/>
    </source>
</evidence>
<evidence type="ECO:0000256" key="1">
    <source>
        <dbReference type="ARBA" id="ARBA00023015"/>
    </source>
</evidence>
<feature type="compositionally biased region" description="Basic and acidic residues" evidence="4">
    <location>
        <begin position="21"/>
        <end position="31"/>
    </location>
</feature>
<feature type="region of interest" description="Disordered" evidence="4">
    <location>
        <begin position="1"/>
        <end position="31"/>
    </location>
</feature>
<sequence length="223" mass="25789">MPGWPLQKHQMKPPPPPPSKGEFKGPPEHTPDRKQWFFYNLMTTVEYAKTFMFFNKLSSQDKLILTRYVTLACMNLHVSYTSMEKKFDVPINPDGSTSPFRDGEHYTAMVMSVAPLLRCQIRNVEYLLLKAICLCNPAVPDLSSHAQEVISTERELYANALFDHCLRNRPDGPGHFAQLIQIIDVLERQQRMQKDLHLLHVVPRLQNLPKEYVIRVIEDIMDG</sequence>
<accession>G0N167</accession>
<dbReference type="Pfam" id="PF00104">
    <property type="entry name" value="Hormone_recep"/>
    <property type="match status" value="1"/>
</dbReference>
<proteinExistence type="predicted"/>
<dbReference type="OMA" id="DELCYLE"/>
<dbReference type="eggNOG" id="ENOG502TFFE">
    <property type="taxonomic scope" value="Eukaryota"/>
</dbReference>
<dbReference type="PROSITE" id="PS51843">
    <property type="entry name" value="NR_LBD"/>
    <property type="match status" value="1"/>
</dbReference>
<dbReference type="Gene3D" id="1.10.565.10">
    <property type="entry name" value="Retinoid X Receptor"/>
    <property type="match status" value="1"/>
</dbReference>
<dbReference type="InterPro" id="IPR035500">
    <property type="entry name" value="NHR-like_dom_sf"/>
</dbReference>
<dbReference type="HOGENOM" id="CLU_101137_0_0_1"/>
<dbReference type="InterPro" id="IPR000536">
    <property type="entry name" value="Nucl_hrmn_rcpt_lig-bd"/>
</dbReference>
<keyword evidence="3" id="KW-0675">Receptor</keyword>
<dbReference type="FunFam" id="1.10.565.10:FF:000053">
    <property type="entry name" value="Nuclear Hormone Receptor family"/>
    <property type="match status" value="1"/>
</dbReference>
<evidence type="ECO:0000259" key="5">
    <source>
        <dbReference type="PROSITE" id="PS51843"/>
    </source>
</evidence>
<keyword evidence="7" id="KW-1185">Reference proteome</keyword>
<evidence type="ECO:0000256" key="2">
    <source>
        <dbReference type="ARBA" id="ARBA00023163"/>
    </source>
</evidence>
<gene>
    <name evidence="6" type="ORF">CAEBREN_12940</name>
</gene>
<evidence type="ECO:0000313" key="7">
    <source>
        <dbReference type="Proteomes" id="UP000008068"/>
    </source>
</evidence>
<dbReference type="OrthoDB" id="5852037at2759"/>
<keyword evidence="1" id="KW-0805">Transcription regulation</keyword>
<protein>
    <recommendedName>
        <fullName evidence="5">NR LBD domain-containing protein</fullName>
    </recommendedName>
</protein>
<dbReference type="PANTHER" id="PTHR24083">
    <property type="entry name" value="NUCLEAR HORMONE RECEPTOR"/>
    <property type="match status" value="1"/>
</dbReference>
<dbReference type="InterPro" id="IPR050274">
    <property type="entry name" value="Nuclear_hormone_rcpt_NR2"/>
</dbReference>
<evidence type="ECO:0000256" key="4">
    <source>
        <dbReference type="SAM" id="MobiDB-lite"/>
    </source>
</evidence>
<name>G0N167_CAEBE</name>
<dbReference type="SUPFAM" id="SSF48508">
    <property type="entry name" value="Nuclear receptor ligand-binding domain"/>
    <property type="match status" value="1"/>
</dbReference>
<dbReference type="Proteomes" id="UP000008068">
    <property type="component" value="Unassembled WGS sequence"/>
</dbReference>
<evidence type="ECO:0000313" key="6">
    <source>
        <dbReference type="EMBL" id="EGT49916.1"/>
    </source>
</evidence>
<keyword evidence="2" id="KW-0804">Transcription</keyword>
<dbReference type="SMART" id="SM00430">
    <property type="entry name" value="HOLI"/>
    <property type="match status" value="1"/>
</dbReference>
<dbReference type="STRING" id="135651.G0N167"/>